<gene>
    <name evidence="1" type="ORF">FLB_03850</name>
</gene>
<keyword evidence="2" id="KW-1185">Reference proteome</keyword>
<evidence type="ECO:0000313" key="2">
    <source>
        <dbReference type="Proteomes" id="UP000093807"/>
    </source>
</evidence>
<evidence type="ECO:0008006" key="3">
    <source>
        <dbReference type="Google" id="ProtNLM"/>
    </source>
</evidence>
<dbReference type="RefSeq" id="WP_064714277.1">
    <property type="nucleotide sequence ID" value="NZ_JMTM01000014.1"/>
</dbReference>
<evidence type="ECO:0000313" key="1">
    <source>
        <dbReference type="EMBL" id="OAZ05236.1"/>
    </source>
</evidence>
<name>A0A199XVH1_9FLAO</name>
<organism evidence="1 2">
    <name type="scientific">Flavobacterium succinicans</name>
    <dbReference type="NCBI Taxonomy" id="29536"/>
    <lineage>
        <taxon>Bacteria</taxon>
        <taxon>Pseudomonadati</taxon>
        <taxon>Bacteroidota</taxon>
        <taxon>Flavobacteriia</taxon>
        <taxon>Flavobacteriales</taxon>
        <taxon>Flavobacteriaceae</taxon>
        <taxon>Flavobacterium</taxon>
    </lineage>
</organism>
<protein>
    <recommendedName>
        <fullName evidence="3">Sporulation related domain-containing protein</fullName>
    </recommendedName>
</protein>
<comment type="caution">
    <text evidence="1">The sequence shown here is derived from an EMBL/GenBank/DDBJ whole genome shotgun (WGS) entry which is preliminary data.</text>
</comment>
<dbReference type="Proteomes" id="UP000093807">
    <property type="component" value="Unassembled WGS sequence"/>
</dbReference>
<dbReference type="AlphaFoldDB" id="A0A199XVH1"/>
<dbReference type="EMBL" id="JMTM01000014">
    <property type="protein sequence ID" value="OAZ05236.1"/>
    <property type="molecule type" value="Genomic_DNA"/>
</dbReference>
<dbReference type="PATRIC" id="fig|29536.5.peg.406"/>
<sequence>MKIISIKTSIILVFAITTSIAKLSAQSKKTIPNQDPKVDQLMNEKIKINTSLSINDRYKIQIFSGASDPAKKTLNDFKMEYKNVDATIIFQTPNYKVWVGNYRTRMEAERNMIEFQKKYKNILLIKPSK</sequence>
<proteinExistence type="predicted"/>
<dbReference type="OrthoDB" id="2473397at2"/>
<accession>A0A199XVH1</accession>
<reference evidence="1 2" key="1">
    <citation type="submission" date="2016-06" db="EMBL/GenBank/DDBJ databases">
        <title>Draft genome sequence of Flavobacterium succinicans strain DD5b.</title>
        <authorList>
            <person name="Poehlein A."/>
            <person name="Daniel R."/>
            <person name="Simeonova D.D."/>
        </authorList>
    </citation>
    <scope>NUCLEOTIDE SEQUENCE [LARGE SCALE GENOMIC DNA]</scope>
    <source>
        <strain evidence="1 2">DD5b</strain>
    </source>
</reference>